<feature type="coiled-coil region" evidence="13">
    <location>
        <begin position="902"/>
        <end position="998"/>
    </location>
</feature>
<comment type="subcellular location">
    <subcellularLocation>
        <location evidence="2">Cell membrane</location>
        <location evidence="2">Sarcolemma</location>
        <topology evidence="2">Peripheral membrane protein</topology>
        <orientation evidence="2">Cytoplasmic side</orientation>
    </subcellularLocation>
    <subcellularLocation>
        <location evidence="1">Cytoplasm</location>
        <location evidence="1">Cytoskeleton</location>
    </subcellularLocation>
</comment>
<evidence type="ECO:0000256" key="5">
    <source>
        <dbReference type="ARBA" id="ARBA00022723"/>
    </source>
</evidence>
<dbReference type="GO" id="GO:0016010">
    <property type="term" value="C:dystrophin-associated glycoprotein complex"/>
    <property type="evidence" value="ECO:0007669"/>
    <property type="project" value="UniProtKB-ARBA"/>
</dbReference>
<feature type="compositionally biased region" description="Low complexity" evidence="14">
    <location>
        <begin position="3244"/>
        <end position="3266"/>
    </location>
</feature>
<dbReference type="Gene3D" id="3.30.60.90">
    <property type="match status" value="1"/>
</dbReference>
<dbReference type="CDD" id="cd16242">
    <property type="entry name" value="EFh_DMD_like"/>
    <property type="match status" value="1"/>
</dbReference>
<evidence type="ECO:0000256" key="3">
    <source>
        <dbReference type="ARBA" id="ARBA00022475"/>
    </source>
</evidence>
<dbReference type="SMART" id="SM00150">
    <property type="entry name" value="SPEC"/>
    <property type="match status" value="21"/>
</dbReference>
<keyword evidence="13" id="KW-0175">Coiled coil</keyword>
<feature type="domain" description="WW" evidence="15">
    <location>
        <begin position="2713"/>
        <end position="2746"/>
    </location>
</feature>
<dbReference type="GO" id="GO:0099536">
    <property type="term" value="P:synaptic signaling"/>
    <property type="evidence" value="ECO:0007669"/>
    <property type="project" value="TreeGrafter"/>
</dbReference>
<feature type="coiled-coil region" evidence="13">
    <location>
        <begin position="274"/>
        <end position="301"/>
    </location>
</feature>
<dbReference type="Gene3D" id="1.10.238.10">
    <property type="entry name" value="EF-hand"/>
    <property type="match status" value="2"/>
</dbReference>
<evidence type="ECO:0000259" key="16">
    <source>
        <dbReference type="PROSITE" id="PS50135"/>
    </source>
</evidence>
<dbReference type="PROSITE" id="PS50135">
    <property type="entry name" value="ZF_ZZ_2"/>
    <property type="match status" value="1"/>
</dbReference>
<dbReference type="SMART" id="SM00291">
    <property type="entry name" value="ZnF_ZZ"/>
    <property type="match status" value="1"/>
</dbReference>
<dbReference type="InterPro" id="IPR035436">
    <property type="entry name" value="Dystrophin/utrophin"/>
</dbReference>
<evidence type="ECO:0000256" key="10">
    <source>
        <dbReference type="ARBA" id="ARBA00023203"/>
    </source>
</evidence>
<dbReference type="Gene3D" id="2.20.70.10">
    <property type="match status" value="1"/>
</dbReference>
<dbReference type="InterPro" id="IPR001202">
    <property type="entry name" value="WW_dom"/>
</dbReference>
<keyword evidence="4" id="KW-0963">Cytoplasm</keyword>
<feature type="coiled-coil region" evidence="13">
    <location>
        <begin position="2580"/>
        <end position="2614"/>
    </location>
</feature>
<dbReference type="SUPFAM" id="SSF46966">
    <property type="entry name" value="Spectrin repeat"/>
    <property type="match status" value="17"/>
</dbReference>
<keyword evidence="6 12" id="KW-0863">Zinc-finger</keyword>
<dbReference type="Proteomes" id="UP001195483">
    <property type="component" value="Unassembled WGS sequence"/>
</dbReference>
<gene>
    <name evidence="17" type="ORF">CHS0354_034272</name>
</gene>
<feature type="compositionally biased region" description="Polar residues" evidence="14">
    <location>
        <begin position="2256"/>
        <end position="2270"/>
    </location>
</feature>
<feature type="region of interest" description="Disordered" evidence="14">
    <location>
        <begin position="3244"/>
        <end position="3269"/>
    </location>
</feature>
<keyword evidence="11" id="KW-0206">Cytoskeleton</keyword>
<dbReference type="Pfam" id="PF00569">
    <property type="entry name" value="ZZ"/>
    <property type="match status" value="1"/>
</dbReference>
<dbReference type="CDD" id="cd00176">
    <property type="entry name" value="SPEC"/>
    <property type="match status" value="8"/>
</dbReference>
<evidence type="ECO:0000256" key="7">
    <source>
        <dbReference type="ARBA" id="ARBA00022833"/>
    </source>
</evidence>
<dbReference type="InterPro" id="IPR018159">
    <property type="entry name" value="Spectrin/alpha-actinin"/>
</dbReference>
<dbReference type="PROSITE" id="PS50020">
    <property type="entry name" value="WW_DOMAIN_2"/>
    <property type="match status" value="1"/>
</dbReference>
<dbReference type="GO" id="GO:0003779">
    <property type="term" value="F:actin binding"/>
    <property type="evidence" value="ECO:0007669"/>
    <property type="project" value="UniProtKB-KW"/>
</dbReference>
<name>A0AAE0S4B4_9BIVA</name>
<dbReference type="Gene3D" id="1.20.58.60">
    <property type="match status" value="18"/>
</dbReference>
<feature type="region of interest" description="Disordered" evidence="14">
    <location>
        <begin position="2251"/>
        <end position="2270"/>
    </location>
</feature>
<feature type="coiled-coil region" evidence="13">
    <location>
        <begin position="127"/>
        <end position="164"/>
    </location>
</feature>
<protein>
    <recommendedName>
        <fullName evidence="19">Dystrophin</fullName>
    </recommendedName>
</protein>
<evidence type="ECO:0000313" key="17">
    <source>
        <dbReference type="EMBL" id="KAK3585142.1"/>
    </source>
</evidence>
<evidence type="ECO:0000256" key="8">
    <source>
        <dbReference type="ARBA" id="ARBA00022837"/>
    </source>
</evidence>
<evidence type="ECO:0008006" key="19">
    <source>
        <dbReference type="Google" id="ProtNLM"/>
    </source>
</evidence>
<keyword evidence="3" id="KW-1003">Cell membrane</keyword>
<keyword evidence="9" id="KW-0472">Membrane</keyword>
<dbReference type="PROSITE" id="PS01357">
    <property type="entry name" value="ZF_ZZ_1"/>
    <property type="match status" value="1"/>
</dbReference>
<dbReference type="InterPro" id="IPR015154">
    <property type="entry name" value="EF-hand_dom_typ2"/>
</dbReference>
<dbReference type="CDD" id="cd02334">
    <property type="entry name" value="ZZ_dystrophin"/>
    <property type="match status" value="1"/>
</dbReference>
<dbReference type="GO" id="GO:0008270">
    <property type="term" value="F:zinc ion binding"/>
    <property type="evidence" value="ECO:0007669"/>
    <property type="project" value="UniProtKB-KW"/>
</dbReference>
<dbReference type="SMART" id="SM00456">
    <property type="entry name" value="WW"/>
    <property type="match status" value="1"/>
</dbReference>
<dbReference type="GO" id="GO:0045202">
    <property type="term" value="C:synapse"/>
    <property type="evidence" value="ECO:0007669"/>
    <property type="project" value="GOC"/>
</dbReference>
<evidence type="ECO:0000256" key="11">
    <source>
        <dbReference type="ARBA" id="ARBA00023212"/>
    </source>
</evidence>
<evidence type="ECO:0000256" key="12">
    <source>
        <dbReference type="PROSITE-ProRule" id="PRU00228"/>
    </source>
</evidence>
<dbReference type="SUPFAM" id="SSF57850">
    <property type="entry name" value="RING/U-box"/>
    <property type="match status" value="1"/>
</dbReference>
<accession>A0AAE0S4B4</accession>
<dbReference type="InterPro" id="IPR050774">
    <property type="entry name" value="KCMF1/Dystrophin"/>
</dbReference>
<feature type="compositionally biased region" description="Polar residues" evidence="14">
    <location>
        <begin position="3283"/>
        <end position="3294"/>
    </location>
</feature>
<feature type="region of interest" description="Disordered" evidence="14">
    <location>
        <begin position="3283"/>
        <end position="3302"/>
    </location>
</feature>
<dbReference type="Pfam" id="PF09069">
    <property type="entry name" value="EF-hand_3"/>
    <property type="match status" value="1"/>
</dbReference>
<evidence type="ECO:0000256" key="2">
    <source>
        <dbReference type="ARBA" id="ARBA00004278"/>
    </source>
</evidence>
<dbReference type="GO" id="GO:0042383">
    <property type="term" value="C:sarcolemma"/>
    <property type="evidence" value="ECO:0007669"/>
    <property type="project" value="UniProtKB-SubCell"/>
</dbReference>
<dbReference type="Pfam" id="PF00435">
    <property type="entry name" value="Spectrin"/>
    <property type="match status" value="13"/>
</dbReference>
<evidence type="ECO:0000256" key="4">
    <source>
        <dbReference type="ARBA" id="ARBA00022490"/>
    </source>
</evidence>
<sequence>MLYCNPPFNEKTMSRLKYLHGYLTFCLLQDFMLELTKHQDSIGNVLREGNDLIAEGKVTADEENEIRLQMSLLNNRWEDLRLKALSRQSQLQQVLMTLQQQQLDELATWLAKMEERLANQGPIGTDLQTIKAQVDEHKKLQEELEQQQRKVDSLQNMVVVVDDNNTESACEAMEKQLQNLGKRWATICHWTEEQWLHLQDVLLKWQHFAEEEDKFSDWLLEKEAVLIRMKNMDVSDQNQALTQVQELKTIEHDMVQQVKKFEALYECGQQIAERVNNEEAVRKLSTRLEEFQDRWKRLVEQMEQRSKMLYCGLLVFILIWPIVGSGIDLSQIPELKEDLADFSEEAKLRSSASSVAKRRKMDSVSWVEFDKQYKKLCEWIEKIESGLELLTQDETTPQEQFTEEEQVVLIEATGDSNDAVPLAVRSLEERWENLKKQFSETQAKVNLNSEIKKIYYELGSLRELMNSYEKWIGTLERIPEEAVEISRQLEQCKIKLKAIKSHEDRVEKMNQQVQLLLKNSRSPKLDDDLREFNKRWEVIFKNIGERQRQLTEALEKAPPRSYLEAIDALLTWINNNEQVLQSESFQVTETNHMEKQRSHFKTLVDDLTEQKASLDYINKTGNDLVAKMAARGSKSEKINEDLKSLNGRWSTVTTAMQARLDDVEKAISQVKQYQSQITGLNSWMEEMDVFLHTEDPVTGDLQALQAQLQESNAVQEDIKTLQQNVSNINELYSQLKVNSEPSFKEKMAAEVLDLNEKWDRVLSLAKQQNKRLKGLLDSSQDIHQRIELLIKWLEPIKEDLSNKDYAVENPNDLHVKTKKFKKLKDEMTEKDGEVNKVNEEANDMLNKAPSGSLQDLARSLMRLNALWTDAYQRVDHYSRLYTNADNQWKQFRALMDEERLYLEKLERKVRNSSGMNSDAEELSEQFDEVERLLEEHKENPSQLQELAQDLILNSIMADLVQTEMEQYSKRREATEVKAKEKMIRLEDSMNQVQNIERQVLQMSEWMVEVNREIQNRLDADVLAGDVPEEYEQLKEEFHQQEELLRELEKHETEYKASGKLDASIRLEHQIQTIKKDFIELNLKFKKFQRPADFDPKMSHVKRELDGIEERMYLISVQSDDLESLQDKFDQCMKFYKTMSELKMEVEVVIKTGRQIVEKKQVDFPDKLSKQLDAIKQQYNKIGAQVTAGKNNLEKAMKLSKKLRKEVSLVQDFVNRVNRELDKKEDPANISKLDAELIFVVSTQDEMTNKQGILTNMRELHSQLTELAEEGELTETKHNIENLSEQWTQLTFRLDGWRSKIEADLAVVDSLFVEFQTTLMRVKDWLTQAEVTLATYHKLPVPQKATDTWRDKAKTLQLQFNETRSQVDEVRDAAVEAMSKSDRYTKMVEPELTHLNQRWEDMENKIKEIQRPVQFDTIEIPRTTVTMVTTSCDVQQMQEVDVKFQTLFDHAMNTMQSFEDNVLFKGEIRPRDMEGDPQDNAKNLEDGVQKLRVEMESVINCGEKLVSQIEHSNPKTSQKIDVQVEKLRERLEGLKVQTETKRKALVIIAPLWYQFQESSQILSKQIDDLEMRVLENPDQTKAFDEELKRRHRELESLRQQGQALDERGVGVIVDSELKRLTHRLSDVQVVRLPQPAITLDAPDGEQILRTSYSVTTNGRDVGGPTLAHFINEIRCHRDQLSEAQRTLSGPVLGSKDFNQFEAQEPLLKEVQKSIDEVKRGSEDLGREKEEVLKGSRPEEVGRVQELLADLQQQWQQTNELHKDRHRRWSRAAEQWRQYHSDMKELTQWLAKTEARLLELKHWGKDFKELEKAYSELEKGIRRHQGQVNSMNAAGNEIIRQSAAPDAQSLRETLNALNQKWKGVYAEILDRQESLEAEGVKTSEFTEDMDELFFWIDETENILGTTLQPEEVFMEEVLEKVKDREDDVVAKQQSLDTINRNGKTLLSQDILSTQDKENIKRDLDNLNGRWTKVVGEITKRRHDVVERLQKLRSFLASLMELESWVTDTRNLLEKQRHTESATSLDELDSIIVDPQTTQSAIDVNQAKLDQVNQTFTQLTQNYPVGDKGSSPQENLQLRLEALNSDWKIIRELAEALEPVPLDSSVHEVLTKVKVEAQRSAPSPWPDFDKSIAELRDWLTVLERMLRTQHVTVGDISDIEQMIQKQKSLLQDFENKRPQLDEVITKAEHFHKNSSNEADKKLIKEKADRLKKDWDQVLLKMRQRQTELDDMLLECRQFDELHAEFDRWLAQVEEDLDSDPSSPQKRNTQRLISQNKTLEGEVREWQEKADSLKRLADKLVEEYREDDTSSIKLKLERAMNRWSTLLNRLAENLKAVQKTDMSPQQFDLALDEFLRWLESTENSYERLDEETSKNEVLEDKDLCSVYLEQFRDLQAEVDSHQSTYESLTAAGKRLSQTMVVAADMQKLHQRLEEMNQRWLRLMTKSMEIRGRLESNAEQWLHLLNTIQDLLNWIQQKQQDLKKQHHLGGDIPTLRHQNLQNQVLREQLDMKRPIVEQTLESGRYYLREEGEDRRLSIESGDSGDRDDVPVGEMSPELEAHHMVKKIRRQVRLLNRLWVELCQGCNEWKAKLDEATEKMNIFQDAMEDLNVGLQQAETERSQWKPVGDILLENLQQEINYTKSFQQKIAPLQGQMDNVNDSVNDLEALDVVLSHVTVHKLEEYKTRWKEVQLAAEDRLKNLQDALRAFGPNSQHFLSSSVEPPWERAVAGNKVPYYINHSKETTHWDHPVMTELMEALNELNSARFAAYRTAMKLRLLQKKLCLDLVTMSMATDSFEKQGLRGHNDKIMDVLEIINCVAAMYEQTARIHQDLINVPLCVDLVLNWILSVYDRSRTGKVRVLSFKVGILLMCNGQMDEKYKFLFRLIADTNGYTDQRKLGLLLHDCMQIPRQLGEVAAFGGSNVEPSVRSCFEMVRSCAEMAKGQSEVQVTHFLEWLKMEPQSLVWVPVMHRMAVAENAKHQSKCNICKAFPIVGFRYRCLRCFNFDICQNCFYSGRKAKHHKLTHPIQEYCTPTNSGEDLRDFTKVFKNKFKSKKHFQKHPRLGYLPVQTVLEGDVLESPSPSPQHSVSKDMHSRLELYANRLAEVEQRQTSLTPDTDDEHHLIAQYCQSLNGDTSQHALKSPMQIMMAVDAEQRSELEAIIKDLEEENRTLQVEYDRLRQVQENEAEESLRLEEDDKGDISNRDAEMLAEAKLLRQHKNRLESRMRILEDHNRQLEAQLTRLRHLLDQPQDPSMSMSSSFQTTPSSSASSLQRGVTPQIYRFSPQLESTPSTNVNGHHNGSLKDDGILGEMSVVSTDRPRGGTSNVGDLFQMAGQVGKAMGGLVTVMTDEENGVIEENLTTSQASRTTL</sequence>
<feature type="coiled-coil region" evidence="13">
    <location>
        <begin position="1516"/>
        <end position="1543"/>
    </location>
</feature>
<reference evidence="17" key="2">
    <citation type="journal article" date="2021" name="Genome Biol. Evol.">
        <title>Developing a high-quality reference genome for a parasitic bivalve with doubly uniparental inheritance (Bivalvia: Unionida).</title>
        <authorList>
            <person name="Smith C.H."/>
        </authorList>
    </citation>
    <scope>NUCLEOTIDE SEQUENCE</scope>
    <source>
        <strain evidence="17">CHS0354</strain>
        <tissue evidence="17">Mantle</tissue>
    </source>
</reference>
<dbReference type="SUPFAM" id="SSF51045">
    <property type="entry name" value="WW domain"/>
    <property type="match status" value="1"/>
</dbReference>
<dbReference type="InterPro" id="IPR002017">
    <property type="entry name" value="Spectrin_repeat"/>
</dbReference>
<dbReference type="PIRSF" id="PIRSF002341">
    <property type="entry name" value="Dystrophin/utrophin"/>
    <property type="match status" value="1"/>
</dbReference>
<dbReference type="InterPro" id="IPR011992">
    <property type="entry name" value="EF-hand-dom_pair"/>
</dbReference>
<dbReference type="FunFam" id="2.20.70.10:FF:000004">
    <property type="entry name" value="dystrophin isoform X1"/>
    <property type="match status" value="1"/>
</dbReference>
<feature type="coiled-coil region" evidence="13">
    <location>
        <begin position="704"/>
        <end position="738"/>
    </location>
</feature>
<dbReference type="PANTHER" id="PTHR12268">
    <property type="entry name" value="E3 UBIQUITIN-PROTEIN LIGASE KCMF1"/>
    <property type="match status" value="1"/>
</dbReference>
<dbReference type="InterPro" id="IPR015153">
    <property type="entry name" value="EF-hand_dom_typ1"/>
</dbReference>
<organism evidence="17 18">
    <name type="scientific">Potamilus streckersoni</name>
    <dbReference type="NCBI Taxonomy" id="2493646"/>
    <lineage>
        <taxon>Eukaryota</taxon>
        <taxon>Metazoa</taxon>
        <taxon>Spiralia</taxon>
        <taxon>Lophotrochozoa</taxon>
        <taxon>Mollusca</taxon>
        <taxon>Bivalvia</taxon>
        <taxon>Autobranchia</taxon>
        <taxon>Heteroconchia</taxon>
        <taxon>Palaeoheterodonta</taxon>
        <taxon>Unionida</taxon>
        <taxon>Unionoidea</taxon>
        <taxon>Unionidae</taxon>
        <taxon>Ambleminae</taxon>
        <taxon>Lampsilini</taxon>
        <taxon>Potamilus</taxon>
    </lineage>
</organism>
<keyword evidence="8" id="KW-0106">Calcium</keyword>
<dbReference type="GO" id="GO:0005856">
    <property type="term" value="C:cytoskeleton"/>
    <property type="evidence" value="ECO:0007669"/>
    <property type="project" value="UniProtKB-SubCell"/>
</dbReference>
<keyword evidence="7" id="KW-0862">Zinc</keyword>
<dbReference type="PANTHER" id="PTHR12268:SF14">
    <property type="entry name" value="DYSTROPHIN-1"/>
    <property type="match status" value="1"/>
</dbReference>
<evidence type="ECO:0000256" key="9">
    <source>
        <dbReference type="ARBA" id="ARBA00023136"/>
    </source>
</evidence>
<dbReference type="GO" id="GO:0005737">
    <property type="term" value="C:cytoplasm"/>
    <property type="evidence" value="ECO:0007669"/>
    <property type="project" value="UniProtKB-ARBA"/>
</dbReference>
<evidence type="ECO:0000313" key="18">
    <source>
        <dbReference type="Proteomes" id="UP001195483"/>
    </source>
</evidence>
<keyword evidence="18" id="KW-1185">Reference proteome</keyword>
<evidence type="ECO:0000256" key="13">
    <source>
        <dbReference type="SAM" id="Coils"/>
    </source>
</evidence>
<dbReference type="Pfam" id="PF09068">
    <property type="entry name" value="EF-hand_2"/>
    <property type="match status" value="1"/>
</dbReference>
<evidence type="ECO:0000256" key="14">
    <source>
        <dbReference type="SAM" id="MobiDB-lite"/>
    </source>
</evidence>
<dbReference type="SUPFAM" id="SSF47473">
    <property type="entry name" value="EF-hand"/>
    <property type="match status" value="2"/>
</dbReference>
<evidence type="ECO:0000256" key="6">
    <source>
        <dbReference type="ARBA" id="ARBA00022771"/>
    </source>
</evidence>
<evidence type="ECO:0000256" key="1">
    <source>
        <dbReference type="ARBA" id="ARBA00004245"/>
    </source>
</evidence>
<dbReference type="InterPro" id="IPR043145">
    <property type="entry name" value="Znf_ZZ_sf"/>
</dbReference>
<comment type="caution">
    <text evidence="17">The sequence shown here is derived from an EMBL/GenBank/DDBJ whole genome shotgun (WGS) entry which is preliminary data.</text>
</comment>
<evidence type="ECO:0000259" key="15">
    <source>
        <dbReference type="PROSITE" id="PS50020"/>
    </source>
</evidence>
<dbReference type="InterPro" id="IPR036020">
    <property type="entry name" value="WW_dom_sf"/>
</dbReference>
<keyword evidence="10" id="KW-0009">Actin-binding</keyword>
<feature type="coiled-coil region" evidence="13">
    <location>
        <begin position="3143"/>
        <end position="3244"/>
    </location>
</feature>
<dbReference type="InterPro" id="IPR000433">
    <property type="entry name" value="Znf_ZZ"/>
</dbReference>
<dbReference type="EMBL" id="JAEAOA010002006">
    <property type="protein sequence ID" value="KAK3585142.1"/>
    <property type="molecule type" value="Genomic_DNA"/>
</dbReference>
<dbReference type="CDD" id="cd00201">
    <property type="entry name" value="WW"/>
    <property type="match status" value="1"/>
</dbReference>
<feature type="domain" description="ZZ-type" evidence="16">
    <location>
        <begin position="2974"/>
        <end position="3030"/>
    </location>
</feature>
<reference evidence="17" key="3">
    <citation type="submission" date="2023-05" db="EMBL/GenBank/DDBJ databases">
        <authorList>
            <person name="Smith C.H."/>
        </authorList>
    </citation>
    <scope>NUCLEOTIDE SEQUENCE</scope>
    <source>
        <strain evidence="17">CHS0354</strain>
        <tissue evidence="17">Mantle</tissue>
    </source>
</reference>
<proteinExistence type="predicted"/>
<keyword evidence="5" id="KW-0479">Metal-binding</keyword>
<reference evidence="17" key="1">
    <citation type="journal article" date="2021" name="Genome Biol. Evol.">
        <title>A High-Quality Reference Genome for a Parasitic Bivalve with Doubly Uniparental Inheritance (Bivalvia: Unionida).</title>
        <authorList>
            <person name="Smith C.H."/>
        </authorList>
    </citation>
    <scope>NUCLEOTIDE SEQUENCE</scope>
    <source>
        <strain evidence="17">CHS0354</strain>
    </source>
</reference>